<name>A0A6G0WC44_9STRA</name>
<feature type="compositionally biased region" description="Low complexity" evidence="1">
    <location>
        <begin position="66"/>
        <end position="76"/>
    </location>
</feature>
<evidence type="ECO:0000313" key="3">
    <source>
        <dbReference type="Proteomes" id="UP000481153"/>
    </source>
</evidence>
<dbReference type="Proteomes" id="UP000481153">
    <property type="component" value="Unassembled WGS sequence"/>
</dbReference>
<sequence>MSVAHEMDAIYGITDFTMTSSQQQRSAVLVRANTTLAFHEFDKVQSASPPNQRLRRQYSTDSKPRSTSTASKTSTSTLYEDVVVDQDFNSIMERIRQCVETIQGIRVELEETLPTTTRAASV</sequence>
<reference evidence="2 3" key="1">
    <citation type="submission" date="2019-07" db="EMBL/GenBank/DDBJ databases">
        <title>Genomics analysis of Aphanomyces spp. identifies a new class of oomycete effector associated with host adaptation.</title>
        <authorList>
            <person name="Gaulin E."/>
        </authorList>
    </citation>
    <scope>NUCLEOTIDE SEQUENCE [LARGE SCALE GENOMIC DNA]</scope>
    <source>
        <strain evidence="2 3">ATCC 201684</strain>
    </source>
</reference>
<feature type="compositionally biased region" description="Polar residues" evidence="1">
    <location>
        <begin position="45"/>
        <end position="61"/>
    </location>
</feature>
<protein>
    <submittedName>
        <fullName evidence="2">Uncharacterized protein</fullName>
    </submittedName>
</protein>
<feature type="region of interest" description="Disordered" evidence="1">
    <location>
        <begin position="41"/>
        <end position="76"/>
    </location>
</feature>
<evidence type="ECO:0000313" key="2">
    <source>
        <dbReference type="EMBL" id="KAF0724196.1"/>
    </source>
</evidence>
<keyword evidence="3" id="KW-1185">Reference proteome</keyword>
<organism evidence="2 3">
    <name type="scientific">Aphanomyces euteiches</name>
    <dbReference type="NCBI Taxonomy" id="100861"/>
    <lineage>
        <taxon>Eukaryota</taxon>
        <taxon>Sar</taxon>
        <taxon>Stramenopiles</taxon>
        <taxon>Oomycota</taxon>
        <taxon>Saprolegniomycetes</taxon>
        <taxon>Saprolegniales</taxon>
        <taxon>Verrucalvaceae</taxon>
        <taxon>Aphanomyces</taxon>
    </lineage>
</organism>
<accession>A0A6G0WC44</accession>
<evidence type="ECO:0000256" key="1">
    <source>
        <dbReference type="SAM" id="MobiDB-lite"/>
    </source>
</evidence>
<gene>
    <name evidence="2" type="ORF">Ae201684_017094</name>
</gene>
<dbReference type="EMBL" id="VJMJ01000278">
    <property type="protein sequence ID" value="KAF0724196.1"/>
    <property type="molecule type" value="Genomic_DNA"/>
</dbReference>
<dbReference type="VEuPathDB" id="FungiDB:AeMF1_014201"/>
<proteinExistence type="predicted"/>
<dbReference type="AlphaFoldDB" id="A0A6G0WC44"/>
<comment type="caution">
    <text evidence="2">The sequence shown here is derived from an EMBL/GenBank/DDBJ whole genome shotgun (WGS) entry which is preliminary data.</text>
</comment>